<name>A0A0D0BG48_9AGAM</name>
<dbReference type="InterPro" id="IPR042089">
    <property type="entry name" value="Peptidase_M13_dom_2"/>
</dbReference>
<accession>A0A0D0BG48</accession>
<dbReference type="Pfam" id="PF05649">
    <property type="entry name" value="Peptidase_M13_N"/>
    <property type="match status" value="1"/>
</dbReference>
<dbReference type="AlphaFoldDB" id="A0A0D0BG48"/>
<feature type="compositionally biased region" description="Basic and acidic residues" evidence="1">
    <location>
        <begin position="156"/>
        <end position="166"/>
    </location>
</feature>
<sequence>MDEARLDYLGQEPLQKFVNTIRKLYRGKTTQAYIMNPRQGLSNALGFLHSRGVDALFDFSIEGDSGADPNNMISWFSQPSLELPSKEYYKDKNIIIVYQDVIERILSSLRDDQVLSQENPGIILQMGELEDSEHVWPPWPWPPWDEEGDDDDNEDGRERSPGDHFQNARELAHKVVKFETEIADATLDLPVLFEIEQVLDSILSDSEHDHSDVTPPAVLQHHQANHDDIVQEARSKTPGSSCLDADATRFSRDGDIEEGQEDFNTHFFRPSELPSHPPHSHSFFFHRIRLAIPRHHRDLPVEQKPFKLHNWFRRRARSSVPSDPTTSKLTESTSAATMEHPEVVEVHAVRGFQKTDQSNGSGGRCISILVTGWRHTIAYGAWTFST</sequence>
<feature type="region of interest" description="Disordered" evidence="1">
    <location>
        <begin position="135"/>
        <end position="166"/>
    </location>
</feature>
<feature type="domain" description="Peptidase M13 N-terminal" evidence="2">
    <location>
        <begin position="1"/>
        <end position="188"/>
    </location>
</feature>
<reference evidence="3 4" key="1">
    <citation type="submission" date="2014-04" db="EMBL/GenBank/DDBJ databases">
        <authorList>
            <consortium name="DOE Joint Genome Institute"/>
            <person name="Kuo A."/>
            <person name="Ruytinx J."/>
            <person name="Rineau F."/>
            <person name="Colpaert J."/>
            <person name="Kohler A."/>
            <person name="Nagy L.G."/>
            <person name="Floudas D."/>
            <person name="Copeland A."/>
            <person name="Barry K.W."/>
            <person name="Cichocki N."/>
            <person name="Veneault-Fourrey C."/>
            <person name="LaButti K."/>
            <person name="Lindquist E.A."/>
            <person name="Lipzen A."/>
            <person name="Lundell T."/>
            <person name="Morin E."/>
            <person name="Murat C."/>
            <person name="Sun H."/>
            <person name="Tunlid A."/>
            <person name="Henrissat B."/>
            <person name="Grigoriev I.V."/>
            <person name="Hibbett D.S."/>
            <person name="Martin F."/>
            <person name="Nordberg H.P."/>
            <person name="Cantor M.N."/>
            <person name="Hua S.X."/>
        </authorList>
    </citation>
    <scope>NUCLEOTIDE SEQUENCE [LARGE SCALE GENOMIC DNA]</scope>
    <source>
        <strain evidence="3 4">UH-Slu-Lm8-n1</strain>
    </source>
</reference>
<evidence type="ECO:0000313" key="4">
    <source>
        <dbReference type="Proteomes" id="UP000054485"/>
    </source>
</evidence>
<feature type="compositionally biased region" description="Acidic residues" evidence="1">
    <location>
        <begin position="144"/>
        <end position="155"/>
    </location>
</feature>
<dbReference type="EMBL" id="KN835179">
    <property type="protein sequence ID" value="KIK45057.1"/>
    <property type="molecule type" value="Genomic_DNA"/>
</dbReference>
<proteinExistence type="predicted"/>
<keyword evidence="4" id="KW-1185">Reference proteome</keyword>
<dbReference type="Gene3D" id="1.10.1380.10">
    <property type="entry name" value="Neutral endopeptidase , domain2"/>
    <property type="match status" value="1"/>
</dbReference>
<evidence type="ECO:0000313" key="3">
    <source>
        <dbReference type="EMBL" id="KIK45057.1"/>
    </source>
</evidence>
<gene>
    <name evidence="3" type="ORF">CY34DRAFT_782039</name>
</gene>
<dbReference type="InterPro" id="IPR008753">
    <property type="entry name" value="Peptidase_M13_N"/>
</dbReference>
<evidence type="ECO:0000259" key="2">
    <source>
        <dbReference type="Pfam" id="PF05649"/>
    </source>
</evidence>
<dbReference type="GO" id="GO:0006508">
    <property type="term" value="P:proteolysis"/>
    <property type="evidence" value="ECO:0007669"/>
    <property type="project" value="InterPro"/>
</dbReference>
<dbReference type="SUPFAM" id="SSF55486">
    <property type="entry name" value="Metalloproteases ('zincins'), catalytic domain"/>
    <property type="match status" value="1"/>
</dbReference>
<protein>
    <recommendedName>
        <fullName evidence="2">Peptidase M13 N-terminal domain-containing protein</fullName>
    </recommendedName>
</protein>
<dbReference type="Proteomes" id="UP000054485">
    <property type="component" value="Unassembled WGS sequence"/>
</dbReference>
<dbReference type="HOGENOM" id="CLU_716059_0_0_1"/>
<evidence type="ECO:0000256" key="1">
    <source>
        <dbReference type="SAM" id="MobiDB-lite"/>
    </source>
</evidence>
<reference evidence="4" key="2">
    <citation type="submission" date="2015-01" db="EMBL/GenBank/DDBJ databases">
        <title>Evolutionary Origins and Diversification of the Mycorrhizal Mutualists.</title>
        <authorList>
            <consortium name="DOE Joint Genome Institute"/>
            <consortium name="Mycorrhizal Genomics Consortium"/>
            <person name="Kohler A."/>
            <person name="Kuo A."/>
            <person name="Nagy L.G."/>
            <person name="Floudas D."/>
            <person name="Copeland A."/>
            <person name="Barry K.W."/>
            <person name="Cichocki N."/>
            <person name="Veneault-Fourrey C."/>
            <person name="LaButti K."/>
            <person name="Lindquist E.A."/>
            <person name="Lipzen A."/>
            <person name="Lundell T."/>
            <person name="Morin E."/>
            <person name="Murat C."/>
            <person name="Riley R."/>
            <person name="Ohm R."/>
            <person name="Sun H."/>
            <person name="Tunlid A."/>
            <person name="Henrissat B."/>
            <person name="Grigoriev I.V."/>
            <person name="Hibbett D.S."/>
            <person name="Martin F."/>
        </authorList>
    </citation>
    <scope>NUCLEOTIDE SEQUENCE [LARGE SCALE GENOMIC DNA]</scope>
    <source>
        <strain evidence="4">UH-Slu-Lm8-n1</strain>
    </source>
</reference>
<organism evidence="3 4">
    <name type="scientific">Suillus luteus UH-Slu-Lm8-n1</name>
    <dbReference type="NCBI Taxonomy" id="930992"/>
    <lineage>
        <taxon>Eukaryota</taxon>
        <taxon>Fungi</taxon>
        <taxon>Dikarya</taxon>
        <taxon>Basidiomycota</taxon>
        <taxon>Agaricomycotina</taxon>
        <taxon>Agaricomycetes</taxon>
        <taxon>Agaricomycetidae</taxon>
        <taxon>Boletales</taxon>
        <taxon>Suillineae</taxon>
        <taxon>Suillaceae</taxon>
        <taxon>Suillus</taxon>
    </lineage>
</organism>
<dbReference type="OrthoDB" id="6475849at2759"/>
<dbReference type="STRING" id="930992.A0A0D0BG48"/>
<dbReference type="InParanoid" id="A0A0D0BG48"/>